<reference evidence="3" key="1">
    <citation type="submission" date="2016-10" db="EMBL/GenBank/DDBJ databases">
        <authorList>
            <person name="Varghese N."/>
            <person name="Submissions S."/>
        </authorList>
    </citation>
    <scope>NUCLEOTIDE SEQUENCE [LARGE SCALE GENOMIC DNA]</scope>
    <source>
        <strain evidence="3">DSM 26348</strain>
    </source>
</reference>
<dbReference type="Gene3D" id="1.10.10.10">
    <property type="entry name" value="Winged helix-like DNA-binding domain superfamily/Winged helix DNA-binding domain"/>
    <property type="match status" value="1"/>
</dbReference>
<dbReference type="InterPro" id="IPR036390">
    <property type="entry name" value="WH_DNA-bd_sf"/>
</dbReference>
<sequence length="132" mass="14526">MAKPKPQPPANGRFAFDGLDRVLHEKARLGMLSSLVANPEGLLFNELKELCDLTDGNLSRHLQVLQESELVEIWKGHQGKRPQTLVRLTPAGRARFLEYITLLEGIVSDTLQSAAESKSVKASRPRLGEIGG</sequence>
<dbReference type="EMBL" id="FOQD01000006">
    <property type="protein sequence ID" value="SFI16241.1"/>
    <property type="molecule type" value="Genomic_DNA"/>
</dbReference>
<dbReference type="Proteomes" id="UP000199518">
    <property type="component" value="Unassembled WGS sequence"/>
</dbReference>
<proteinExistence type="predicted"/>
<organism evidence="2 3">
    <name type="scientific">Planctomicrobium piriforme</name>
    <dbReference type="NCBI Taxonomy" id="1576369"/>
    <lineage>
        <taxon>Bacteria</taxon>
        <taxon>Pseudomonadati</taxon>
        <taxon>Planctomycetota</taxon>
        <taxon>Planctomycetia</taxon>
        <taxon>Planctomycetales</taxon>
        <taxon>Planctomycetaceae</taxon>
        <taxon>Planctomicrobium</taxon>
    </lineage>
</organism>
<dbReference type="GO" id="GO:0003677">
    <property type="term" value="F:DNA binding"/>
    <property type="evidence" value="ECO:0007669"/>
    <property type="project" value="UniProtKB-KW"/>
</dbReference>
<dbReference type="InterPro" id="IPR027395">
    <property type="entry name" value="WH_DNA-bd_dom"/>
</dbReference>
<dbReference type="RefSeq" id="WP_092049469.1">
    <property type="nucleotide sequence ID" value="NZ_FOQD01000006.1"/>
</dbReference>
<protein>
    <submittedName>
        <fullName evidence="2">DNA-binding transcriptional regulator, MarR family</fullName>
    </submittedName>
</protein>
<dbReference type="InterPro" id="IPR036388">
    <property type="entry name" value="WH-like_DNA-bd_sf"/>
</dbReference>
<gene>
    <name evidence="2" type="ORF">SAMN05421753_10690</name>
</gene>
<name>A0A1I3FZC2_9PLAN</name>
<keyword evidence="3" id="KW-1185">Reference proteome</keyword>
<dbReference type="STRING" id="1576369.SAMN05421753_10690"/>
<dbReference type="SUPFAM" id="SSF46785">
    <property type="entry name" value="Winged helix' DNA-binding domain"/>
    <property type="match status" value="1"/>
</dbReference>
<dbReference type="PANTHER" id="PTHR37318:SF1">
    <property type="entry name" value="BSL7504 PROTEIN"/>
    <property type="match status" value="1"/>
</dbReference>
<feature type="domain" description="Winged helix DNA-binding" evidence="1">
    <location>
        <begin position="28"/>
        <end position="107"/>
    </location>
</feature>
<dbReference type="OrthoDB" id="9800369at2"/>
<evidence type="ECO:0000313" key="2">
    <source>
        <dbReference type="EMBL" id="SFI16241.1"/>
    </source>
</evidence>
<dbReference type="PANTHER" id="PTHR37318">
    <property type="entry name" value="BSL7504 PROTEIN"/>
    <property type="match status" value="1"/>
</dbReference>
<keyword evidence="2" id="KW-0238">DNA-binding</keyword>
<evidence type="ECO:0000259" key="1">
    <source>
        <dbReference type="Pfam" id="PF13601"/>
    </source>
</evidence>
<dbReference type="AlphaFoldDB" id="A0A1I3FZC2"/>
<evidence type="ECO:0000313" key="3">
    <source>
        <dbReference type="Proteomes" id="UP000199518"/>
    </source>
</evidence>
<accession>A0A1I3FZC2</accession>
<dbReference type="Pfam" id="PF13601">
    <property type="entry name" value="HTH_34"/>
    <property type="match status" value="1"/>
</dbReference>